<keyword evidence="3" id="KW-1185">Reference proteome</keyword>
<dbReference type="Proteomes" id="UP001165430">
    <property type="component" value="Unassembled WGS sequence"/>
</dbReference>
<name>A0ABS9V835_9BACT</name>
<dbReference type="InterPro" id="IPR022742">
    <property type="entry name" value="Hydrolase_4"/>
</dbReference>
<comment type="caution">
    <text evidence="2">The sequence shown here is derived from an EMBL/GenBank/DDBJ whole genome shotgun (WGS) entry which is preliminary data.</text>
</comment>
<sequence>MNHLETTYTTHDNIKLFLQAWMPETPRAALLLVHGLGEHSSRYQYFAEILVASGIAVFTFDGRGHGKSSKPKPTAYFSSHEDYLKDIDALLGKVKTFCADVPLFIFGHSIGGGLVAKYCIDYQPDLAGVILSSAALRPSDNISKFLIKVSSFVSFLTPKLKTFKLDSSTISHDLEEVRKYNEDPLVYSDAIPARTGHELLRMMKGIKSNMLRFKNPVLLIHGTADQLTDPIGSEEFFRKVTVEDKTYTRYEGLYHELINEYEKDKVIEDIRNWIDSRITKI</sequence>
<dbReference type="Gene3D" id="3.40.50.1820">
    <property type="entry name" value="alpha/beta hydrolase"/>
    <property type="match status" value="1"/>
</dbReference>
<dbReference type="EMBL" id="JAKZGO010000002">
    <property type="protein sequence ID" value="MCH7412578.1"/>
    <property type="molecule type" value="Genomic_DNA"/>
</dbReference>
<dbReference type="InterPro" id="IPR051044">
    <property type="entry name" value="MAG_DAG_Lipase"/>
</dbReference>
<evidence type="ECO:0000313" key="2">
    <source>
        <dbReference type="EMBL" id="MCH7412578.1"/>
    </source>
</evidence>
<dbReference type="SUPFAM" id="SSF53474">
    <property type="entry name" value="alpha/beta-Hydrolases"/>
    <property type="match status" value="1"/>
</dbReference>
<gene>
    <name evidence="2" type="ORF">MM213_03700</name>
</gene>
<reference evidence="2" key="1">
    <citation type="submission" date="2022-03" db="EMBL/GenBank/DDBJ databases">
        <title>De novo assembled genomes of Belliella spp. (Cyclobacteriaceae) strains.</title>
        <authorList>
            <person name="Szabo A."/>
            <person name="Korponai K."/>
            <person name="Felfoldi T."/>
        </authorList>
    </citation>
    <scope>NUCLEOTIDE SEQUENCE</scope>
    <source>
        <strain evidence="2">DSM 111903</strain>
    </source>
</reference>
<organism evidence="2 3">
    <name type="scientific">Belliella alkalica</name>
    <dbReference type="NCBI Taxonomy" id="1730871"/>
    <lineage>
        <taxon>Bacteria</taxon>
        <taxon>Pseudomonadati</taxon>
        <taxon>Bacteroidota</taxon>
        <taxon>Cytophagia</taxon>
        <taxon>Cytophagales</taxon>
        <taxon>Cyclobacteriaceae</taxon>
        <taxon>Belliella</taxon>
    </lineage>
</organism>
<proteinExistence type="predicted"/>
<dbReference type="InterPro" id="IPR029058">
    <property type="entry name" value="AB_hydrolase_fold"/>
</dbReference>
<protein>
    <submittedName>
        <fullName evidence="2">Lysophospholipase</fullName>
    </submittedName>
</protein>
<dbReference type="PANTHER" id="PTHR11614">
    <property type="entry name" value="PHOSPHOLIPASE-RELATED"/>
    <property type="match status" value="1"/>
</dbReference>
<evidence type="ECO:0000259" key="1">
    <source>
        <dbReference type="Pfam" id="PF12146"/>
    </source>
</evidence>
<accession>A0ABS9V835</accession>
<dbReference type="RefSeq" id="WP_241410158.1">
    <property type="nucleotide sequence ID" value="NZ_JAKZGO010000002.1"/>
</dbReference>
<feature type="domain" description="Serine aminopeptidase S33" evidence="1">
    <location>
        <begin position="25"/>
        <end position="261"/>
    </location>
</feature>
<dbReference type="Pfam" id="PF12146">
    <property type="entry name" value="Hydrolase_4"/>
    <property type="match status" value="1"/>
</dbReference>
<evidence type="ECO:0000313" key="3">
    <source>
        <dbReference type="Proteomes" id="UP001165430"/>
    </source>
</evidence>